<evidence type="ECO:0000256" key="12">
    <source>
        <dbReference type="ARBA" id="ARBA00023136"/>
    </source>
</evidence>
<dbReference type="Gramene" id="OIV93710">
    <property type="protein sequence ID" value="OIV93710"/>
    <property type="gene ID" value="TanjilG_16561"/>
</dbReference>
<evidence type="ECO:0000256" key="1">
    <source>
        <dbReference type="ARBA" id="ARBA00001324"/>
    </source>
</evidence>
<keyword evidence="11 14" id="KW-1133">Transmembrane helix</keyword>
<dbReference type="GO" id="GO:0006396">
    <property type="term" value="P:RNA processing"/>
    <property type="evidence" value="ECO:0007669"/>
    <property type="project" value="InterPro"/>
</dbReference>
<dbReference type="Pfam" id="PF00335">
    <property type="entry name" value="Tetraspanin"/>
    <property type="match status" value="1"/>
</dbReference>
<comment type="subcellular location">
    <subcellularLocation>
        <location evidence="2">Membrane</location>
        <topology evidence="2">Multi-pass membrane protein</topology>
    </subcellularLocation>
    <subcellularLocation>
        <location evidence="3">Secreted</location>
    </subcellularLocation>
</comment>
<dbReference type="InterPro" id="IPR018499">
    <property type="entry name" value="Tetraspanin/Peripherin"/>
</dbReference>
<evidence type="ECO:0000256" key="14">
    <source>
        <dbReference type="SAM" id="Phobius"/>
    </source>
</evidence>
<keyword evidence="13" id="KW-0456">Lyase</keyword>
<dbReference type="SUPFAM" id="SSF55315">
    <property type="entry name" value="L30e-like"/>
    <property type="match status" value="1"/>
</dbReference>
<evidence type="ECO:0000256" key="4">
    <source>
        <dbReference type="ARBA" id="ARBA00010418"/>
    </source>
</evidence>
<feature type="domain" description="tRNA/rRNA methyltransferase SpoU type" evidence="15">
    <location>
        <begin position="888"/>
        <end position="1035"/>
    </location>
</feature>
<dbReference type="InterPro" id="IPR029411">
    <property type="entry name" value="RG-lyase_III"/>
</dbReference>
<dbReference type="Gene3D" id="2.70.98.10">
    <property type="match status" value="1"/>
</dbReference>
<keyword evidence="7" id="KW-0489">Methyltransferase</keyword>
<keyword evidence="9 14" id="KW-0812">Transmembrane</keyword>
<keyword evidence="6" id="KW-0964">Secreted</keyword>
<dbReference type="GO" id="GO:0003723">
    <property type="term" value="F:RNA binding"/>
    <property type="evidence" value="ECO:0007669"/>
    <property type="project" value="InterPro"/>
</dbReference>
<evidence type="ECO:0000256" key="10">
    <source>
        <dbReference type="ARBA" id="ARBA00022729"/>
    </source>
</evidence>
<keyword evidence="19" id="KW-1185">Reference proteome</keyword>
<keyword evidence="10" id="KW-0732">Signal</keyword>
<dbReference type="Proteomes" id="UP000188354">
    <property type="component" value="Chromosome LG18"/>
</dbReference>
<dbReference type="EC" id="4.2.2.23" evidence="5"/>
<evidence type="ECO:0000259" key="17">
    <source>
        <dbReference type="Pfam" id="PF14686"/>
    </source>
</evidence>
<dbReference type="InterPro" id="IPR029026">
    <property type="entry name" value="tRNA_m1G_MTases_N"/>
</dbReference>
<evidence type="ECO:0000256" key="8">
    <source>
        <dbReference type="ARBA" id="ARBA00022679"/>
    </source>
</evidence>
<dbReference type="PANTHER" id="PTHR32018">
    <property type="entry name" value="RHAMNOGALACTURONATE LYASE FAMILY PROTEIN"/>
    <property type="match status" value="1"/>
</dbReference>
<feature type="transmembrane region" description="Helical" evidence="14">
    <location>
        <begin position="7"/>
        <end position="29"/>
    </location>
</feature>
<dbReference type="AlphaFoldDB" id="A0A1J7G0A9"/>
<dbReference type="GO" id="GO:0008173">
    <property type="term" value="F:RNA methyltransferase activity"/>
    <property type="evidence" value="ECO:0007669"/>
    <property type="project" value="InterPro"/>
</dbReference>
<dbReference type="GO" id="GO:0032259">
    <property type="term" value="P:methylation"/>
    <property type="evidence" value="ECO:0007669"/>
    <property type="project" value="UniProtKB-KW"/>
</dbReference>
<evidence type="ECO:0000256" key="6">
    <source>
        <dbReference type="ARBA" id="ARBA00022525"/>
    </source>
</evidence>
<feature type="domain" description="Rhamnogalacturonan lyase" evidence="17">
    <location>
        <begin position="506"/>
        <end position="562"/>
    </location>
</feature>
<dbReference type="Gene3D" id="3.30.1330.30">
    <property type="match status" value="1"/>
</dbReference>
<evidence type="ECO:0000256" key="9">
    <source>
        <dbReference type="ARBA" id="ARBA00022692"/>
    </source>
</evidence>
<dbReference type="SUPFAM" id="SSF75217">
    <property type="entry name" value="alpha/beta knot"/>
    <property type="match status" value="1"/>
</dbReference>
<dbReference type="CDD" id="cd10320">
    <property type="entry name" value="RGL4_N"/>
    <property type="match status" value="1"/>
</dbReference>
<proteinExistence type="inferred from homology"/>
<dbReference type="InterPro" id="IPR029028">
    <property type="entry name" value="Alpha/beta_knot_MTases"/>
</dbReference>
<dbReference type="Gene3D" id="2.60.120.260">
    <property type="entry name" value="Galactose-binding domain-like"/>
    <property type="match status" value="1"/>
</dbReference>
<dbReference type="InterPro" id="IPR029413">
    <property type="entry name" value="RG-lyase_II"/>
</dbReference>
<evidence type="ECO:0000313" key="18">
    <source>
        <dbReference type="EMBL" id="OIV93710.1"/>
    </source>
</evidence>
<dbReference type="InterPro" id="IPR008979">
    <property type="entry name" value="Galactose-bd-like_sf"/>
</dbReference>
<dbReference type="InterPro" id="IPR010325">
    <property type="entry name" value="Rhamnogal_lyase"/>
</dbReference>
<evidence type="ECO:0000256" key="11">
    <source>
        <dbReference type="ARBA" id="ARBA00022989"/>
    </source>
</evidence>
<comment type="similarity">
    <text evidence="4">Belongs to the polysaccharide lyase 4 family.</text>
</comment>
<keyword evidence="8" id="KW-0808">Transferase</keyword>
<dbReference type="InterPro" id="IPR001537">
    <property type="entry name" value="SpoU_MeTrfase"/>
</dbReference>
<keyword evidence="12 14" id="KW-0472">Membrane</keyword>
<dbReference type="GO" id="GO:0005975">
    <property type="term" value="P:carbohydrate metabolic process"/>
    <property type="evidence" value="ECO:0007669"/>
    <property type="project" value="InterPro"/>
</dbReference>
<dbReference type="Gene3D" id="3.40.1280.10">
    <property type="match status" value="1"/>
</dbReference>
<dbReference type="Gene3D" id="2.60.40.1120">
    <property type="entry name" value="Carboxypeptidase-like, regulatory domain"/>
    <property type="match status" value="1"/>
</dbReference>
<dbReference type="Pfam" id="PF14686">
    <property type="entry name" value="fn3_3"/>
    <property type="match status" value="1"/>
</dbReference>
<dbReference type="InterPro" id="IPR011013">
    <property type="entry name" value="Gal_mutarotase_sf_dom"/>
</dbReference>
<dbReference type="EMBL" id="CM007378">
    <property type="protein sequence ID" value="OIV93710.1"/>
    <property type="molecule type" value="Genomic_DNA"/>
</dbReference>
<evidence type="ECO:0000256" key="7">
    <source>
        <dbReference type="ARBA" id="ARBA00022603"/>
    </source>
</evidence>
<evidence type="ECO:0000259" key="16">
    <source>
        <dbReference type="Pfam" id="PF14683"/>
    </source>
</evidence>
<feature type="domain" description="Rhamnogalacturonan lyase" evidence="16">
    <location>
        <begin position="579"/>
        <end position="737"/>
    </location>
</feature>
<sequence length="1042" mass="116554">MALSNNVIGAINFVAVLLSIPILGAGIWLTTEPADSCVKTLQWPVFVLGVLIFVVALAGFIGAFWRIPRLLIFYLIAMLVLILLLACLVVFIYVVTVRGHGNIEPNRSYLEYHEDDFSGWLQRRVRSSYKWDKIRSCLSSTSICAELNQSYRIAQDFFNAHLTPMQLIVDNGIVKVTLSIPEGYVIGISYNGIDNILNTEDREQNRGYLDVNWNNVPSKDSKYQRIFGTQFSTIIANNDVVEVSFLRTWKSSMNGASVPFNIDTRYIFRRGDSGFYSYAIFDRPEGLSAVEVDQIRIVFKLQKNRFKYMAIADKRQRKMPTLKDRETGQTLAYPEAVLLTKPSDPKFIGEVDDKYQYSSENKDNYVHGWIDVDSNASIGFWMITPSNEFRNGGPIKQDLTSHVGPITLSMFVSTHYAGKEATMAFKEGETYKKVFGPVFVYLNSASTTKQSLSLWSDAVQQKSKEVEKWPYDFPHSKDFFPSNKRGTIMGRLRVQDSSIKVVRGANNAYVGLALPGDAGSWQKESKGYQFWTRADQVGNFAIKNIVPGVYNLYAWVPGFIGGDIDFKDLLYNPPRNGPTLWEIGIPDRSAAEFYVPDSYPNLVNKLYQGESKEKFRQYGLWSRYTDLYPKHDLVYTIGVNNFTKDWFYAHVPRDTGKNTYLPTTWEIIFEHQHDIIGGNYTLQLALASAAEAELEVRFNNPSVNRPHFSTGLIGGDNAIARHGIHGLHRLFSIGVPSITSNSPQQETNVGYDSENVENKAPKFITSVSNPFVKHCVKLRNSSSYRRSHASALVIGSIPIRFQESLQDETVRMSCLIIPDKAEIPNGLDNSAASIVRVSSVVMKKLSALQSTESVDAIALMKIPASFLGVEGNLKNADFPKWFPLARRILVLDGIQDPGNLGTLLRSAVAFRWDGVFLLPGCCDPFNEKALRASRGASFQLPIVSGSWNHLEALKEEFQMKLLAGHPDHEGLGKRVCSLTPTFCDSVSDTPLCLVLGSEGSGLSEKSLQACELVSIAMAGEYESLNVSVAGGIFLYMLQPKNR</sequence>
<dbReference type="FunFam" id="3.40.1280.10:FF:000027">
    <property type="entry name" value="Putative tRNA/rRNA methyltransferase YsgA"/>
    <property type="match status" value="1"/>
</dbReference>
<accession>A0A1J7G0A9</accession>
<dbReference type="Pfam" id="PF00588">
    <property type="entry name" value="SpoU_methylase"/>
    <property type="match status" value="1"/>
</dbReference>
<feature type="transmembrane region" description="Helical" evidence="14">
    <location>
        <begin position="41"/>
        <end position="65"/>
    </location>
</feature>
<dbReference type="InterPro" id="IPR013784">
    <property type="entry name" value="Carb-bd-like_fold"/>
</dbReference>
<dbReference type="GO" id="GO:0005576">
    <property type="term" value="C:extracellular region"/>
    <property type="evidence" value="ECO:0007669"/>
    <property type="project" value="UniProtKB-SubCell"/>
</dbReference>
<name>A0A1J7G0A9_LUPAN</name>
<dbReference type="PANTHER" id="PTHR32018:SF53">
    <property type="entry name" value="RHAMNOGALACTURONAN ENDOLYASE"/>
    <property type="match status" value="1"/>
</dbReference>
<evidence type="ECO:0000256" key="5">
    <source>
        <dbReference type="ARBA" id="ARBA00012437"/>
    </source>
</evidence>
<evidence type="ECO:0000256" key="3">
    <source>
        <dbReference type="ARBA" id="ARBA00004613"/>
    </source>
</evidence>
<comment type="catalytic activity">
    <reaction evidence="1">
        <text>Endotype eliminative cleavage of L-alpha-rhamnopyranosyl-(1-&gt;4)-alpha-D-galactopyranosyluronic acid bonds of rhamnogalacturonan I domains in ramified hairy regions of pectin leaving L-rhamnopyranose at the reducing end and 4-deoxy-4,5-unsaturated D-galactopyranosyluronic acid at the non-reducing end.</text>
        <dbReference type="EC" id="4.2.2.23"/>
    </reaction>
</comment>
<evidence type="ECO:0000256" key="13">
    <source>
        <dbReference type="ARBA" id="ARBA00023239"/>
    </source>
</evidence>
<evidence type="ECO:0000256" key="2">
    <source>
        <dbReference type="ARBA" id="ARBA00004141"/>
    </source>
</evidence>
<dbReference type="GO" id="GO:0016020">
    <property type="term" value="C:membrane"/>
    <property type="evidence" value="ECO:0007669"/>
    <property type="project" value="UniProtKB-SubCell"/>
</dbReference>
<protein>
    <recommendedName>
        <fullName evidence="5">rhamnogalacturonan endolyase</fullName>
        <ecNumber evidence="5">4.2.2.23</ecNumber>
    </recommendedName>
</protein>
<dbReference type="Pfam" id="PF06045">
    <property type="entry name" value="Rhamnogal_lyase"/>
    <property type="match status" value="1"/>
</dbReference>
<organism evidence="18 19">
    <name type="scientific">Lupinus angustifolius</name>
    <name type="common">Narrow-leaved blue lupine</name>
    <dbReference type="NCBI Taxonomy" id="3871"/>
    <lineage>
        <taxon>Eukaryota</taxon>
        <taxon>Viridiplantae</taxon>
        <taxon>Streptophyta</taxon>
        <taxon>Embryophyta</taxon>
        <taxon>Tracheophyta</taxon>
        <taxon>Spermatophyta</taxon>
        <taxon>Magnoliopsida</taxon>
        <taxon>eudicotyledons</taxon>
        <taxon>Gunneridae</taxon>
        <taxon>Pentapetalae</taxon>
        <taxon>rosids</taxon>
        <taxon>fabids</taxon>
        <taxon>Fabales</taxon>
        <taxon>Fabaceae</taxon>
        <taxon>Papilionoideae</taxon>
        <taxon>50 kb inversion clade</taxon>
        <taxon>genistoids sensu lato</taxon>
        <taxon>core genistoids</taxon>
        <taxon>Genisteae</taxon>
        <taxon>Lupinus</taxon>
    </lineage>
</organism>
<dbReference type="CDD" id="cd10316">
    <property type="entry name" value="RGL4_M"/>
    <property type="match status" value="1"/>
</dbReference>
<evidence type="ECO:0000259" key="15">
    <source>
        <dbReference type="Pfam" id="PF00588"/>
    </source>
</evidence>
<evidence type="ECO:0000313" key="19">
    <source>
        <dbReference type="Proteomes" id="UP000188354"/>
    </source>
</evidence>
<dbReference type="SUPFAM" id="SSF74650">
    <property type="entry name" value="Galactose mutarotase-like"/>
    <property type="match status" value="1"/>
</dbReference>
<dbReference type="GO" id="GO:0102210">
    <property type="term" value="F:rhamnogalacturonan endolyase activity"/>
    <property type="evidence" value="ECO:0007669"/>
    <property type="project" value="UniProtKB-EC"/>
</dbReference>
<dbReference type="SUPFAM" id="SSF49452">
    <property type="entry name" value="Starch-binding domain-like"/>
    <property type="match status" value="1"/>
</dbReference>
<dbReference type="InterPro" id="IPR051850">
    <property type="entry name" value="Polysacch_Lyase_4"/>
</dbReference>
<dbReference type="Pfam" id="PF14683">
    <property type="entry name" value="CBM-like"/>
    <property type="match status" value="1"/>
</dbReference>
<feature type="transmembrane region" description="Helical" evidence="14">
    <location>
        <begin position="72"/>
        <end position="95"/>
    </location>
</feature>
<dbReference type="InterPro" id="IPR014718">
    <property type="entry name" value="GH-type_carb-bd"/>
</dbReference>
<reference evidence="18 19" key="1">
    <citation type="journal article" date="2017" name="Plant Biotechnol. J.">
        <title>A comprehensive draft genome sequence for lupin (Lupinus angustifolius), an emerging health food: insights into plant-microbe interactions and legume evolution.</title>
        <authorList>
            <person name="Hane J.K."/>
            <person name="Ming Y."/>
            <person name="Kamphuis L.G."/>
            <person name="Nelson M.N."/>
            <person name="Garg G."/>
            <person name="Atkins C.A."/>
            <person name="Bayer P.E."/>
            <person name="Bravo A."/>
            <person name="Bringans S."/>
            <person name="Cannon S."/>
            <person name="Edwards D."/>
            <person name="Foley R."/>
            <person name="Gao L.L."/>
            <person name="Harrison M.J."/>
            <person name="Huang W."/>
            <person name="Hurgobin B."/>
            <person name="Li S."/>
            <person name="Liu C.W."/>
            <person name="McGrath A."/>
            <person name="Morahan G."/>
            <person name="Murray J."/>
            <person name="Weller J."/>
            <person name="Jian J."/>
            <person name="Singh K.B."/>
        </authorList>
    </citation>
    <scope>NUCLEOTIDE SEQUENCE [LARGE SCALE GENOMIC DNA]</scope>
    <source>
        <strain evidence="19">cv. Tanjil</strain>
        <tissue evidence="18">Whole plant</tissue>
    </source>
</reference>
<dbReference type="SUPFAM" id="SSF49785">
    <property type="entry name" value="Galactose-binding domain-like"/>
    <property type="match status" value="1"/>
</dbReference>
<dbReference type="InterPro" id="IPR029064">
    <property type="entry name" value="Ribosomal_eL30-like_sf"/>
</dbReference>
<dbReference type="CDD" id="cd18095">
    <property type="entry name" value="SpoU-like_rRNA-MTase"/>
    <property type="match status" value="1"/>
</dbReference>
<gene>
    <name evidence="18" type="ORF">TanjilG_16561</name>
</gene>
<dbReference type="GO" id="GO:0030246">
    <property type="term" value="F:carbohydrate binding"/>
    <property type="evidence" value="ECO:0007669"/>
    <property type="project" value="InterPro"/>
</dbReference>